<evidence type="ECO:0000313" key="3">
    <source>
        <dbReference type="Proteomes" id="UP000612329"/>
    </source>
</evidence>
<feature type="domain" description="Thoeris protein ThsB TIR-like" evidence="1">
    <location>
        <begin position="43"/>
        <end position="134"/>
    </location>
</feature>
<dbReference type="InterPro" id="IPR036490">
    <property type="entry name" value="ThsB_TIR-like_sf"/>
</dbReference>
<dbReference type="EMBL" id="BMNR01000005">
    <property type="protein sequence ID" value="GGK27693.1"/>
    <property type="molecule type" value="Genomic_DNA"/>
</dbReference>
<proteinExistence type="predicted"/>
<organism evidence="2 3">
    <name type="scientific">Yeosuana aromativorans</name>
    <dbReference type="NCBI Taxonomy" id="288019"/>
    <lineage>
        <taxon>Bacteria</taxon>
        <taxon>Pseudomonadati</taxon>
        <taxon>Bacteroidota</taxon>
        <taxon>Flavobacteriia</taxon>
        <taxon>Flavobacteriales</taxon>
        <taxon>Flavobacteriaceae</taxon>
        <taxon>Yeosuana</taxon>
    </lineage>
</organism>
<protein>
    <recommendedName>
        <fullName evidence="1">Thoeris protein ThsB TIR-like domain-containing protein</fullName>
    </recommendedName>
</protein>
<sequence length="163" mass="18771">MHENKNKSSMWPVILGAGAVALLLKALFEDEEDTGKEIKKRIFISFAIEDEQYRDFLVSQAKNERSPFTFVDMSVKQPWNEKVWKQKCRTKIKSCDGMIVLLSKNTWYSSGARWEIKCAREENIPVIGMHIKKNDQGAIPPELKGKKVITWSWDNLAKVIKGI</sequence>
<accession>A0A8J3FJ44</accession>
<evidence type="ECO:0000313" key="2">
    <source>
        <dbReference type="EMBL" id="GGK27693.1"/>
    </source>
</evidence>
<name>A0A8J3FJ44_9FLAO</name>
<evidence type="ECO:0000259" key="1">
    <source>
        <dbReference type="Pfam" id="PF08937"/>
    </source>
</evidence>
<comment type="caution">
    <text evidence="2">The sequence shown here is derived from an EMBL/GenBank/DDBJ whole genome shotgun (WGS) entry which is preliminary data.</text>
</comment>
<dbReference type="Gene3D" id="3.40.50.11200">
    <property type="match status" value="1"/>
</dbReference>
<reference evidence="2" key="1">
    <citation type="journal article" date="2014" name="Int. J. Syst. Evol. Microbiol.">
        <title>Complete genome sequence of Corynebacterium casei LMG S-19264T (=DSM 44701T), isolated from a smear-ripened cheese.</title>
        <authorList>
            <consortium name="US DOE Joint Genome Institute (JGI-PGF)"/>
            <person name="Walter F."/>
            <person name="Albersmeier A."/>
            <person name="Kalinowski J."/>
            <person name="Ruckert C."/>
        </authorList>
    </citation>
    <scope>NUCLEOTIDE SEQUENCE</scope>
    <source>
        <strain evidence="2">JCM 12862</strain>
    </source>
</reference>
<dbReference type="Pfam" id="PF08937">
    <property type="entry name" value="ThsB_TIR"/>
    <property type="match status" value="1"/>
</dbReference>
<reference evidence="2" key="2">
    <citation type="submission" date="2020-09" db="EMBL/GenBank/DDBJ databases">
        <authorList>
            <person name="Sun Q."/>
            <person name="Ohkuma M."/>
        </authorList>
    </citation>
    <scope>NUCLEOTIDE SEQUENCE</scope>
    <source>
        <strain evidence="2">JCM 12862</strain>
    </source>
</reference>
<dbReference type="SUPFAM" id="SSF52206">
    <property type="entry name" value="Hypothetical protein MTH538"/>
    <property type="match status" value="1"/>
</dbReference>
<dbReference type="AlphaFoldDB" id="A0A8J3FJ44"/>
<dbReference type="Proteomes" id="UP000612329">
    <property type="component" value="Unassembled WGS sequence"/>
</dbReference>
<dbReference type="InterPro" id="IPR015032">
    <property type="entry name" value="ThsB__TIR-like_domain"/>
</dbReference>
<gene>
    <name evidence="2" type="ORF">GCM10007962_22440</name>
</gene>
<keyword evidence="3" id="KW-1185">Reference proteome</keyword>